<dbReference type="RefSeq" id="WP_177183221.1">
    <property type="nucleotide sequence ID" value="NZ_FNZA01000015.1"/>
</dbReference>
<evidence type="ECO:0000256" key="2">
    <source>
        <dbReference type="ARBA" id="ARBA00022777"/>
    </source>
</evidence>
<evidence type="ECO:0000313" key="6">
    <source>
        <dbReference type="Proteomes" id="UP000199223"/>
    </source>
</evidence>
<protein>
    <submittedName>
        <fullName evidence="5">Sugar or nucleoside kinase, ribokinase family</fullName>
    </submittedName>
</protein>
<keyword evidence="2 5" id="KW-0418">Kinase</keyword>
<dbReference type="GO" id="GO:0016301">
    <property type="term" value="F:kinase activity"/>
    <property type="evidence" value="ECO:0007669"/>
    <property type="project" value="UniProtKB-KW"/>
</dbReference>
<evidence type="ECO:0000313" key="5">
    <source>
        <dbReference type="EMBL" id="SEJ70520.1"/>
    </source>
</evidence>
<reference evidence="6" key="1">
    <citation type="submission" date="2016-10" db="EMBL/GenBank/DDBJ databases">
        <authorList>
            <person name="Varghese N."/>
            <person name="Submissions S."/>
        </authorList>
    </citation>
    <scope>NUCLEOTIDE SEQUENCE [LARGE SCALE GENOMIC DNA]</scope>
    <source>
        <strain evidence="6">CGMCC 1.10218</strain>
    </source>
</reference>
<proteinExistence type="predicted"/>
<dbReference type="AlphaFoldDB" id="A0A1H7B8A6"/>
<evidence type="ECO:0000256" key="1">
    <source>
        <dbReference type="ARBA" id="ARBA00022679"/>
    </source>
</evidence>
<name>A0A1H7B8A6_9DEIO</name>
<keyword evidence="1" id="KW-0808">Transferase</keyword>
<dbReference type="EMBL" id="FNZA01000015">
    <property type="protein sequence ID" value="SEJ70520.1"/>
    <property type="molecule type" value="Genomic_DNA"/>
</dbReference>
<dbReference type="STRING" id="856736.SAMN04488058_11521"/>
<organism evidence="5 6">
    <name type="scientific">Deinococcus reticulitermitis</name>
    <dbReference type="NCBI Taxonomy" id="856736"/>
    <lineage>
        <taxon>Bacteria</taxon>
        <taxon>Thermotogati</taxon>
        <taxon>Deinococcota</taxon>
        <taxon>Deinococci</taxon>
        <taxon>Deinococcales</taxon>
        <taxon>Deinococcaceae</taxon>
        <taxon>Deinococcus</taxon>
    </lineage>
</organism>
<dbReference type="InterPro" id="IPR011611">
    <property type="entry name" value="PfkB_dom"/>
</dbReference>
<dbReference type="SUPFAM" id="SSF53613">
    <property type="entry name" value="Ribokinase-like"/>
    <property type="match status" value="1"/>
</dbReference>
<accession>A0A1H7B8A6</accession>
<feature type="domain" description="Carbohydrate kinase PfkB" evidence="4">
    <location>
        <begin position="38"/>
        <end position="279"/>
    </location>
</feature>
<dbReference type="InterPro" id="IPR029056">
    <property type="entry name" value="Ribokinase-like"/>
</dbReference>
<sequence>MPAPLLVCGQVNVETVFRLPVSGWSPQGGFFPGALGLGVSGVGANLARALTRLGSPVRLLTFAGEDEAGRLVRAAFADVDAHFLPAPATPQSLALVSADGAHAFYRDLKGLEDAPAPLEAARALLPGCAAALLTNVGWTRELLPLAGAAGVPILTDVQDVRSLDNPYDAPYFAAADVLLLSAAHLPDPAALLRALPGRSPARVLIAGLGAGGALLLERGGEIVHQPAFPVGASFAGGAGDTLAAAFAHFHFTRALPPLEALRLACAAAALKLRGGGSGQGHPSEEETRAFARSPG</sequence>
<dbReference type="Pfam" id="PF00294">
    <property type="entry name" value="PfkB"/>
    <property type="match status" value="1"/>
</dbReference>
<dbReference type="PANTHER" id="PTHR10584">
    <property type="entry name" value="SUGAR KINASE"/>
    <property type="match status" value="1"/>
</dbReference>
<gene>
    <name evidence="5" type="ORF">SAMN04488058_11521</name>
</gene>
<evidence type="ECO:0000256" key="3">
    <source>
        <dbReference type="SAM" id="MobiDB-lite"/>
    </source>
</evidence>
<evidence type="ECO:0000259" key="4">
    <source>
        <dbReference type="Pfam" id="PF00294"/>
    </source>
</evidence>
<dbReference type="GO" id="GO:0005829">
    <property type="term" value="C:cytosol"/>
    <property type="evidence" value="ECO:0007669"/>
    <property type="project" value="TreeGrafter"/>
</dbReference>
<keyword evidence="6" id="KW-1185">Reference proteome</keyword>
<dbReference type="PANTHER" id="PTHR10584:SF166">
    <property type="entry name" value="RIBOKINASE"/>
    <property type="match status" value="1"/>
</dbReference>
<feature type="region of interest" description="Disordered" evidence="3">
    <location>
        <begin position="274"/>
        <end position="295"/>
    </location>
</feature>
<dbReference type="Proteomes" id="UP000199223">
    <property type="component" value="Unassembled WGS sequence"/>
</dbReference>
<dbReference type="Gene3D" id="3.40.1190.20">
    <property type="match status" value="1"/>
</dbReference>